<organism evidence="1 2">
    <name type="scientific">Sphingobacterium oryzagri</name>
    <dbReference type="NCBI Taxonomy" id="3025669"/>
    <lineage>
        <taxon>Bacteria</taxon>
        <taxon>Pseudomonadati</taxon>
        <taxon>Bacteroidota</taxon>
        <taxon>Sphingobacteriia</taxon>
        <taxon>Sphingobacteriales</taxon>
        <taxon>Sphingobacteriaceae</taxon>
        <taxon>Sphingobacterium</taxon>
    </lineage>
</organism>
<protein>
    <recommendedName>
        <fullName evidence="3">Outer membrane insertion C-terminal signal</fullName>
    </recommendedName>
</protein>
<accession>A0ABY7WIX8</accession>
<proteinExistence type="predicted"/>
<dbReference type="RefSeq" id="WP_274267056.1">
    <property type="nucleotide sequence ID" value="NZ_CP117880.1"/>
</dbReference>
<name>A0ABY7WIX8_9SPHI</name>
<sequence length="131" mass="14283">MNNLYVTLCAFFVCCTTTLFSQEKQIRASLFEGTVVAGYVDRGAYLNCTGPGVKYIHAKKVFLLGLLPGIRMKEDNVADGKPKNTWITPSLGFGLTASIGHLALQLPTYYTAKTATADGSWKLGFGLGYRF</sequence>
<dbReference type="Proteomes" id="UP001221558">
    <property type="component" value="Chromosome"/>
</dbReference>
<evidence type="ECO:0008006" key="3">
    <source>
        <dbReference type="Google" id="ProtNLM"/>
    </source>
</evidence>
<evidence type="ECO:0000313" key="1">
    <source>
        <dbReference type="EMBL" id="WDF68323.1"/>
    </source>
</evidence>
<dbReference type="EMBL" id="CP117880">
    <property type="protein sequence ID" value="WDF68323.1"/>
    <property type="molecule type" value="Genomic_DNA"/>
</dbReference>
<gene>
    <name evidence="1" type="ORF">PQ465_18775</name>
</gene>
<reference evidence="1 2" key="1">
    <citation type="submission" date="2023-02" db="EMBL/GenBank/DDBJ databases">
        <title>Genome sequence of Sphingobacterium sp. KACC 22765.</title>
        <authorList>
            <person name="Kim S."/>
            <person name="Heo J."/>
            <person name="Kwon S.-W."/>
        </authorList>
    </citation>
    <scope>NUCLEOTIDE SEQUENCE [LARGE SCALE GENOMIC DNA]</scope>
    <source>
        <strain evidence="1 2">KACC 22765</strain>
    </source>
</reference>
<evidence type="ECO:0000313" key="2">
    <source>
        <dbReference type="Proteomes" id="UP001221558"/>
    </source>
</evidence>
<keyword evidence="2" id="KW-1185">Reference proteome</keyword>